<evidence type="ECO:0000313" key="4">
    <source>
        <dbReference type="Proteomes" id="UP001597206"/>
    </source>
</evidence>
<keyword evidence="1" id="KW-0812">Transmembrane</keyword>
<keyword evidence="1" id="KW-0472">Membrane</keyword>
<keyword evidence="1" id="KW-1133">Transmembrane helix</keyword>
<organism evidence="3 4">
    <name type="scientific">Methylophilus flavus</name>
    <dbReference type="NCBI Taxonomy" id="640084"/>
    <lineage>
        <taxon>Bacteria</taxon>
        <taxon>Pseudomonadati</taxon>
        <taxon>Pseudomonadota</taxon>
        <taxon>Betaproteobacteria</taxon>
        <taxon>Nitrosomonadales</taxon>
        <taxon>Methylophilaceae</taxon>
        <taxon>Methylophilus</taxon>
    </lineage>
</organism>
<dbReference type="Pfam" id="PF18160">
    <property type="entry name" value="SLATT_5"/>
    <property type="match status" value="1"/>
</dbReference>
<keyword evidence="4" id="KW-1185">Reference proteome</keyword>
<feature type="transmembrane region" description="Helical" evidence="1">
    <location>
        <begin position="35"/>
        <end position="53"/>
    </location>
</feature>
<protein>
    <submittedName>
        <fullName evidence="3">SLATT domain-containing protein</fullName>
    </submittedName>
</protein>
<feature type="transmembrane region" description="Helical" evidence="1">
    <location>
        <begin position="65"/>
        <end position="84"/>
    </location>
</feature>
<dbReference type="Proteomes" id="UP001597206">
    <property type="component" value="Unassembled WGS sequence"/>
</dbReference>
<dbReference type="NCBIfam" id="NF033631">
    <property type="entry name" value="SLATT_5"/>
    <property type="match status" value="1"/>
</dbReference>
<accession>A0ABW3PD34</accession>
<gene>
    <name evidence="3" type="ORF">ACFQ2T_06545</name>
</gene>
<dbReference type="EMBL" id="JBHTLN010000001">
    <property type="protein sequence ID" value="MFD1122155.1"/>
    <property type="molecule type" value="Genomic_DNA"/>
</dbReference>
<evidence type="ECO:0000256" key="1">
    <source>
        <dbReference type="SAM" id="Phobius"/>
    </source>
</evidence>
<comment type="caution">
    <text evidence="3">The sequence shown here is derived from an EMBL/GenBank/DDBJ whole genome shotgun (WGS) entry which is preliminary data.</text>
</comment>
<proteinExistence type="predicted"/>
<evidence type="ECO:0000313" key="3">
    <source>
        <dbReference type="EMBL" id="MFD1122155.1"/>
    </source>
</evidence>
<evidence type="ECO:0000259" key="2">
    <source>
        <dbReference type="Pfam" id="PF18160"/>
    </source>
</evidence>
<sequence length="204" mass="23547">MSELDNRLHELLRRTKITTKSRYRASERLELHHKLSQWTVSLISVALVFIPLVQTFRISAGIEVIYLNATQATLAILVLVYSLLLGQENFISRAQAMHRNGVELGRFARKLAGMGQSVSDEEYFSLAEEYYDILEKYENHKPIDYLYTRLSENPSNFNEWAIFIGLWLKARVMSLIVFSHYFVAIGFVGFIFYTLFSGIVAHAK</sequence>
<dbReference type="InterPro" id="IPR041115">
    <property type="entry name" value="SLATT_5"/>
</dbReference>
<feature type="transmembrane region" description="Helical" evidence="1">
    <location>
        <begin position="175"/>
        <end position="196"/>
    </location>
</feature>
<reference evidence="4" key="1">
    <citation type="journal article" date="2019" name="Int. J. Syst. Evol. Microbiol.">
        <title>The Global Catalogue of Microorganisms (GCM) 10K type strain sequencing project: providing services to taxonomists for standard genome sequencing and annotation.</title>
        <authorList>
            <consortium name="The Broad Institute Genomics Platform"/>
            <consortium name="The Broad Institute Genome Sequencing Center for Infectious Disease"/>
            <person name="Wu L."/>
            <person name="Ma J."/>
        </authorList>
    </citation>
    <scope>NUCLEOTIDE SEQUENCE [LARGE SCALE GENOMIC DNA]</scope>
    <source>
        <strain evidence="4">CCUG 58411</strain>
    </source>
</reference>
<name>A0ABW3PD34_9PROT</name>
<feature type="domain" description="SMODS and SLOG-associating 2TM effector" evidence="2">
    <location>
        <begin position="5"/>
        <end position="193"/>
    </location>
</feature>
<dbReference type="RefSeq" id="WP_379032117.1">
    <property type="nucleotide sequence ID" value="NZ_JBHTLN010000001.1"/>
</dbReference>